<feature type="region of interest" description="Disordered" evidence="9">
    <location>
        <begin position="408"/>
        <end position="442"/>
    </location>
</feature>
<comment type="similarity">
    <text evidence="3">Belongs to the SQS1 family.</text>
</comment>
<evidence type="ECO:0000256" key="7">
    <source>
        <dbReference type="ARBA" id="ARBA00023187"/>
    </source>
</evidence>
<dbReference type="EMBL" id="MLKD01000017">
    <property type="protein sequence ID" value="OQE18743.1"/>
    <property type="molecule type" value="Genomic_DNA"/>
</dbReference>
<evidence type="ECO:0000256" key="6">
    <source>
        <dbReference type="ARBA" id="ARBA00022664"/>
    </source>
</evidence>
<dbReference type="CDD" id="cd02646">
    <property type="entry name" value="R3H_G-patch"/>
    <property type="match status" value="1"/>
</dbReference>
<name>A0A1V6SZ38_9EURO</name>
<dbReference type="STRING" id="303698.A0A1V6SZ38"/>
<comment type="caution">
    <text evidence="12">The sequence shown here is derived from an EMBL/GenBank/DDBJ whole genome shotgun (WGS) entry which is preliminary data.</text>
</comment>
<dbReference type="PROSITE" id="PS50174">
    <property type="entry name" value="G_PATCH"/>
    <property type="match status" value="1"/>
</dbReference>
<evidence type="ECO:0000256" key="8">
    <source>
        <dbReference type="ARBA" id="ARBA00023242"/>
    </source>
</evidence>
<dbReference type="InterPro" id="IPR000467">
    <property type="entry name" value="G_patch_dom"/>
</dbReference>
<evidence type="ECO:0000256" key="1">
    <source>
        <dbReference type="ARBA" id="ARBA00004123"/>
    </source>
</evidence>
<feature type="compositionally biased region" description="Acidic residues" evidence="9">
    <location>
        <begin position="149"/>
        <end position="159"/>
    </location>
</feature>
<dbReference type="OrthoDB" id="21470at2759"/>
<dbReference type="GO" id="GO:0005737">
    <property type="term" value="C:cytoplasm"/>
    <property type="evidence" value="ECO:0007669"/>
    <property type="project" value="UniProtKB-SubCell"/>
</dbReference>
<dbReference type="InterPro" id="IPR034082">
    <property type="entry name" value="R3H_G-patch"/>
</dbReference>
<feature type="compositionally biased region" description="Basic residues" evidence="9">
    <location>
        <begin position="206"/>
        <end position="216"/>
    </location>
</feature>
<dbReference type="Pfam" id="PF01585">
    <property type="entry name" value="G-patch"/>
    <property type="match status" value="1"/>
</dbReference>
<feature type="compositionally biased region" description="Basic and acidic residues" evidence="9">
    <location>
        <begin position="424"/>
        <end position="442"/>
    </location>
</feature>
<dbReference type="InterPro" id="IPR001374">
    <property type="entry name" value="R3H_dom"/>
</dbReference>
<evidence type="ECO:0000256" key="2">
    <source>
        <dbReference type="ARBA" id="ARBA00004496"/>
    </source>
</evidence>
<evidence type="ECO:0000259" key="10">
    <source>
        <dbReference type="PROSITE" id="PS50174"/>
    </source>
</evidence>
<evidence type="ECO:0000259" key="11">
    <source>
        <dbReference type="PROSITE" id="PS51061"/>
    </source>
</evidence>
<dbReference type="InterPro" id="IPR036867">
    <property type="entry name" value="R3H_dom_sf"/>
</dbReference>
<feature type="region of interest" description="Disordered" evidence="9">
    <location>
        <begin position="178"/>
        <end position="326"/>
    </location>
</feature>
<dbReference type="Proteomes" id="UP000191285">
    <property type="component" value="Unassembled WGS sequence"/>
</dbReference>
<keyword evidence="6" id="KW-0507">mRNA processing</keyword>
<evidence type="ECO:0000313" key="13">
    <source>
        <dbReference type="Proteomes" id="UP000191285"/>
    </source>
</evidence>
<dbReference type="PROSITE" id="PS51061">
    <property type="entry name" value="R3H"/>
    <property type="match status" value="1"/>
</dbReference>
<feature type="compositionally biased region" description="Basic residues" evidence="9">
    <location>
        <begin position="1"/>
        <end position="13"/>
    </location>
</feature>
<keyword evidence="13" id="KW-1185">Reference proteome</keyword>
<dbReference type="GO" id="GO:0008380">
    <property type="term" value="P:RNA splicing"/>
    <property type="evidence" value="ECO:0007669"/>
    <property type="project" value="UniProtKB-KW"/>
</dbReference>
<gene>
    <name evidence="12" type="ORF">PENSTE_c017G05399</name>
</gene>
<proteinExistence type="inferred from homology"/>
<feature type="domain" description="G-patch" evidence="10">
    <location>
        <begin position="584"/>
        <end position="627"/>
    </location>
</feature>
<dbReference type="Pfam" id="PF01424">
    <property type="entry name" value="R3H"/>
    <property type="match status" value="1"/>
</dbReference>
<dbReference type="GO" id="GO:0003676">
    <property type="term" value="F:nucleic acid binding"/>
    <property type="evidence" value="ECO:0007669"/>
    <property type="project" value="UniProtKB-UniRule"/>
</dbReference>
<evidence type="ECO:0000256" key="9">
    <source>
        <dbReference type="SAM" id="MobiDB-lite"/>
    </source>
</evidence>
<dbReference type="SMART" id="SM00393">
    <property type="entry name" value="R3H"/>
    <property type="match status" value="1"/>
</dbReference>
<feature type="compositionally biased region" description="Basic and acidic residues" evidence="9">
    <location>
        <begin position="64"/>
        <end position="104"/>
    </location>
</feature>
<evidence type="ECO:0000256" key="4">
    <source>
        <dbReference type="ARBA" id="ARBA00018964"/>
    </source>
</evidence>
<protein>
    <recommendedName>
        <fullName evidence="4">Protein SQS1</fullName>
    </recommendedName>
</protein>
<feature type="region of interest" description="Disordered" evidence="9">
    <location>
        <begin position="544"/>
        <end position="564"/>
    </location>
</feature>
<keyword evidence="7" id="KW-0508">mRNA splicing</keyword>
<accession>A0A1V6SZ38</accession>
<dbReference type="GO" id="GO:0006397">
    <property type="term" value="P:mRNA processing"/>
    <property type="evidence" value="ECO:0007669"/>
    <property type="project" value="UniProtKB-KW"/>
</dbReference>
<dbReference type="GO" id="GO:0005634">
    <property type="term" value="C:nucleus"/>
    <property type="evidence" value="ECO:0007669"/>
    <property type="project" value="UniProtKB-SubCell"/>
</dbReference>
<comment type="subcellular location">
    <subcellularLocation>
        <location evidence="2">Cytoplasm</location>
    </subcellularLocation>
    <subcellularLocation>
        <location evidence="1">Nucleus</location>
    </subcellularLocation>
</comment>
<feature type="region of interest" description="Disordered" evidence="9">
    <location>
        <begin position="64"/>
        <end position="108"/>
    </location>
</feature>
<keyword evidence="8" id="KW-0539">Nucleus</keyword>
<sequence>MARHGKMKGRQKRPSMAAPKMASPHRFTMQQEALNTDTHHRSWSHNNLRSKAVTFVRAGELQHSEFENVEHDGPVEKPVESQLDRTEDNQHSEAEGEAESKVLPEPELQPEMIIEEKIEEEEQPLFVIDTVGESVPDTGLPDPKIPDPDQSDDTSEDEVVFTGRNAKPIIIDESEVHIVQNIPEPAPVQRTEEVTLRTQQSQPAQKPRKPQRKRHQWSPEQDDMIADYIANMDQDYTIGEGDDRAQVEIEGGAGVSYVMGKSGSSSSSSDDDEADVEDSIDVLSKMYLDSKPDAAFPSDKEDIELATPGTSDMEDDDDDDDDDLDADLLEQLAMEYAATHKKKKGKSGKGSFPSASAFADAIDDDPYYGFDIMDFNRPSLMKPGRGKKPPALDMDLDWLLSDSEMERLQDSWQTDRKKKKEKKKEREELRSQGLLGKDKDPENADLRARYAKGMNMEELMTELRAFLMSSKSTLSLPPMTKNRRKTIHELANIVNLKSQSRGNGLNRFPILIKTSRTPGYTRKTISKVDSLLSGRKLNRRLFQSWGPDASRPKTKTRSGGGGVTAGVTYMDGEVVGASAPEIGAGNRGRAMLEKMGWSSGTALGASNNKGILQPVAHVVKNSRAGLG</sequence>
<feature type="region of interest" description="Disordered" evidence="9">
    <location>
        <begin position="132"/>
        <end position="159"/>
    </location>
</feature>
<feature type="region of interest" description="Disordered" evidence="9">
    <location>
        <begin position="1"/>
        <end position="46"/>
    </location>
</feature>
<evidence type="ECO:0000256" key="5">
    <source>
        <dbReference type="ARBA" id="ARBA00022490"/>
    </source>
</evidence>
<keyword evidence="5" id="KW-0963">Cytoplasm</keyword>
<feature type="compositionally biased region" description="Acidic residues" evidence="9">
    <location>
        <begin position="269"/>
        <end position="280"/>
    </location>
</feature>
<dbReference type="AlphaFoldDB" id="A0A1V6SZ38"/>
<feature type="domain" description="R3H" evidence="11">
    <location>
        <begin position="453"/>
        <end position="515"/>
    </location>
</feature>
<feature type="compositionally biased region" description="Acidic residues" evidence="9">
    <location>
        <begin position="312"/>
        <end position="326"/>
    </location>
</feature>
<dbReference type="Gene3D" id="3.30.1370.50">
    <property type="entry name" value="R3H-like domain"/>
    <property type="match status" value="1"/>
</dbReference>
<reference evidence="13" key="1">
    <citation type="journal article" date="2017" name="Nat. Microbiol.">
        <title>Global analysis of biosynthetic gene clusters reveals vast potential of secondary metabolite production in Penicillium species.</title>
        <authorList>
            <person name="Nielsen J.C."/>
            <person name="Grijseels S."/>
            <person name="Prigent S."/>
            <person name="Ji B."/>
            <person name="Dainat J."/>
            <person name="Nielsen K.F."/>
            <person name="Frisvad J.C."/>
            <person name="Workman M."/>
            <person name="Nielsen J."/>
        </authorList>
    </citation>
    <scope>NUCLEOTIDE SEQUENCE [LARGE SCALE GENOMIC DNA]</scope>
    <source>
        <strain evidence="13">IBT 24891</strain>
    </source>
</reference>
<evidence type="ECO:0000313" key="12">
    <source>
        <dbReference type="EMBL" id="OQE18743.1"/>
    </source>
</evidence>
<organism evidence="12 13">
    <name type="scientific">Penicillium steckii</name>
    <dbReference type="NCBI Taxonomy" id="303698"/>
    <lineage>
        <taxon>Eukaryota</taxon>
        <taxon>Fungi</taxon>
        <taxon>Dikarya</taxon>
        <taxon>Ascomycota</taxon>
        <taxon>Pezizomycotina</taxon>
        <taxon>Eurotiomycetes</taxon>
        <taxon>Eurotiomycetidae</taxon>
        <taxon>Eurotiales</taxon>
        <taxon>Aspergillaceae</taxon>
        <taxon>Penicillium</taxon>
    </lineage>
</organism>
<dbReference type="SUPFAM" id="SSF82708">
    <property type="entry name" value="R3H domain"/>
    <property type="match status" value="1"/>
</dbReference>
<dbReference type="SMART" id="SM00443">
    <property type="entry name" value="G_patch"/>
    <property type="match status" value="1"/>
</dbReference>
<dbReference type="PANTHER" id="PTHR14195">
    <property type="entry name" value="G PATCH DOMAIN CONTAINING PROTEIN 2"/>
    <property type="match status" value="1"/>
</dbReference>
<dbReference type="InterPro" id="IPR051189">
    <property type="entry name" value="Splicing_assoc_domain"/>
</dbReference>
<evidence type="ECO:0000256" key="3">
    <source>
        <dbReference type="ARBA" id="ARBA00010306"/>
    </source>
</evidence>